<accession>A0A1U9NH29</accession>
<evidence type="ECO:0000259" key="12">
    <source>
        <dbReference type="Pfam" id="PF17801"/>
    </source>
</evidence>
<evidence type="ECO:0000256" key="3">
    <source>
        <dbReference type="ARBA" id="ARBA00022525"/>
    </source>
</evidence>
<dbReference type="PANTHER" id="PTHR11452:SF75">
    <property type="entry name" value="ALPHA-GALACTOSIDASE MEL1"/>
    <property type="match status" value="1"/>
</dbReference>
<dbReference type="CDD" id="cd14792">
    <property type="entry name" value="GH27"/>
    <property type="match status" value="1"/>
</dbReference>
<keyword evidence="8" id="KW-0119">Carbohydrate metabolism</keyword>
<dbReference type="GO" id="GO:0005576">
    <property type="term" value="C:extracellular region"/>
    <property type="evidence" value="ECO:0007669"/>
    <property type="project" value="UniProtKB-SubCell"/>
</dbReference>
<dbReference type="Gene3D" id="2.60.40.1180">
    <property type="entry name" value="Golgi alpha-mannosidase II"/>
    <property type="match status" value="1"/>
</dbReference>
<evidence type="ECO:0000256" key="10">
    <source>
        <dbReference type="ARBA" id="ARBA00023326"/>
    </source>
</evidence>
<dbReference type="Gene3D" id="2.60.40.10">
    <property type="entry name" value="Immunoglobulins"/>
    <property type="match status" value="1"/>
</dbReference>
<dbReference type="SUPFAM" id="SSF51011">
    <property type="entry name" value="Glycosyl hydrolase domain"/>
    <property type="match status" value="1"/>
</dbReference>
<dbReference type="InterPro" id="IPR000111">
    <property type="entry name" value="Glyco_hydro_27/36_CS"/>
</dbReference>
<comment type="catalytic activity">
    <reaction evidence="11">
        <text>Hydrolysis of terminal, non-reducing alpha-D-galactose residues in alpha-D-galactosides, including galactose oligosaccharides, galactomannans and galactolipids.</text>
        <dbReference type="EC" id="3.2.1.22"/>
    </reaction>
</comment>
<comment type="similarity">
    <text evidence="2 11">Belongs to the glycosyl hydrolase 27 family.</text>
</comment>
<dbReference type="PROSITE" id="PS00512">
    <property type="entry name" value="ALPHA_GALACTOSIDASE"/>
    <property type="match status" value="1"/>
</dbReference>
<organism evidence="13 14">
    <name type="scientific">Anaerohalosphaera lusitana</name>
    <dbReference type="NCBI Taxonomy" id="1936003"/>
    <lineage>
        <taxon>Bacteria</taxon>
        <taxon>Pseudomonadati</taxon>
        <taxon>Planctomycetota</taxon>
        <taxon>Phycisphaerae</taxon>
        <taxon>Sedimentisphaerales</taxon>
        <taxon>Anaerohalosphaeraceae</taxon>
        <taxon>Anaerohalosphaera</taxon>
    </lineage>
</organism>
<keyword evidence="10" id="KW-0624">Polysaccharide degradation</keyword>
<dbReference type="InterPro" id="IPR041233">
    <property type="entry name" value="Melibiase_C"/>
</dbReference>
<keyword evidence="7" id="KW-0325">Glycoprotein</keyword>
<dbReference type="FunFam" id="3.20.20.70:FF:000197">
    <property type="entry name" value="Alpha-galactosidase"/>
    <property type="match status" value="1"/>
</dbReference>
<dbReference type="Proteomes" id="UP000189674">
    <property type="component" value="Chromosome"/>
</dbReference>
<dbReference type="SUPFAM" id="SSF51445">
    <property type="entry name" value="(Trans)glycosidases"/>
    <property type="match status" value="1"/>
</dbReference>
<dbReference type="Gene3D" id="3.20.20.70">
    <property type="entry name" value="Aldolase class I"/>
    <property type="match status" value="1"/>
</dbReference>
<dbReference type="Pfam" id="PF17801">
    <property type="entry name" value="Melibiase_C"/>
    <property type="match status" value="1"/>
</dbReference>
<dbReference type="GO" id="GO:0005509">
    <property type="term" value="F:calcium ion binding"/>
    <property type="evidence" value="ECO:0007669"/>
    <property type="project" value="InterPro"/>
</dbReference>
<dbReference type="SUPFAM" id="SSF49313">
    <property type="entry name" value="Cadherin-like"/>
    <property type="match status" value="1"/>
</dbReference>
<dbReference type="InterPro" id="IPR002241">
    <property type="entry name" value="Glyco_hydro_27"/>
</dbReference>
<dbReference type="OrthoDB" id="9807519at2"/>
<dbReference type="EC" id="3.2.1.22" evidence="11"/>
<dbReference type="STRING" id="1936003.STSP2_00372"/>
<name>A0A1U9NH29_9BACT</name>
<evidence type="ECO:0000313" key="14">
    <source>
        <dbReference type="Proteomes" id="UP000189674"/>
    </source>
</evidence>
<evidence type="ECO:0000256" key="4">
    <source>
        <dbReference type="ARBA" id="ARBA00022729"/>
    </source>
</evidence>
<keyword evidence="4" id="KW-0732">Signal</keyword>
<dbReference type="PRINTS" id="PR00740">
    <property type="entry name" value="GLHYDRLASE27"/>
</dbReference>
<dbReference type="Pfam" id="PF05345">
    <property type="entry name" value="He_PIG"/>
    <property type="match status" value="1"/>
</dbReference>
<dbReference type="InterPro" id="IPR013780">
    <property type="entry name" value="Glyco_hydro_b"/>
</dbReference>
<dbReference type="FunFam" id="2.60.40.1180:FF:000008">
    <property type="entry name" value="Alpha-galactosidase"/>
    <property type="match status" value="1"/>
</dbReference>
<evidence type="ECO:0000256" key="2">
    <source>
        <dbReference type="ARBA" id="ARBA00009743"/>
    </source>
</evidence>
<dbReference type="Pfam" id="PF16499">
    <property type="entry name" value="Melibiase_2"/>
    <property type="match status" value="1"/>
</dbReference>
<dbReference type="GO" id="GO:0000272">
    <property type="term" value="P:polysaccharide catabolic process"/>
    <property type="evidence" value="ECO:0007669"/>
    <property type="project" value="UniProtKB-KW"/>
</dbReference>
<dbReference type="InterPro" id="IPR015919">
    <property type="entry name" value="Cadherin-like_sf"/>
</dbReference>
<keyword evidence="9 11" id="KW-0326">Glycosidase</keyword>
<keyword evidence="3" id="KW-0964">Secreted</keyword>
<evidence type="ECO:0000313" key="13">
    <source>
        <dbReference type="EMBL" id="AQT67229.1"/>
    </source>
</evidence>
<evidence type="ECO:0000256" key="9">
    <source>
        <dbReference type="ARBA" id="ARBA00023295"/>
    </source>
</evidence>
<dbReference type="GO" id="GO:0004557">
    <property type="term" value="F:alpha-galactosidase activity"/>
    <property type="evidence" value="ECO:0007669"/>
    <property type="project" value="UniProtKB-EC"/>
</dbReference>
<dbReference type="PANTHER" id="PTHR11452">
    <property type="entry name" value="ALPHA-GALACTOSIDASE/ALPHA-N-ACETYLGALACTOSAMINIDASE"/>
    <property type="match status" value="1"/>
</dbReference>
<dbReference type="AlphaFoldDB" id="A0A1U9NH29"/>
<dbReference type="InterPro" id="IPR013785">
    <property type="entry name" value="Aldolase_TIM"/>
</dbReference>
<evidence type="ECO:0000256" key="8">
    <source>
        <dbReference type="ARBA" id="ARBA00023277"/>
    </source>
</evidence>
<keyword evidence="5 11" id="KW-0378">Hydrolase</keyword>
<dbReference type="KEGG" id="alus:STSP2_00372"/>
<comment type="subcellular location">
    <subcellularLocation>
        <location evidence="1">Secreted</location>
    </subcellularLocation>
</comment>
<sequence>MYSRISVAVLGLIAICLTGCGHKVMSRTSHPLSPKINAPYRVGIHPGTPFMHAVGTSGPEPMHYTADDLPEGLRIDPQTGIIRGVIEDAGTYTPTITAENKYGRATRQIEIVAGDTLALTPPMGWMTWNKFQGDISEQLIMEIADAMVETGLRDAGYEYIIIDDLWQGKRDEDGNIQPDPEKFPSGIKKLADYVHAKGLKLGIYSDAAEWTCAGAIGSLGYEQQDADTFAEWGIDYLKYDYCHAPKDVETAKKRYSKISDALDATDRSIVLGICEWGPRKPWLWGREVGGNLWRTTWDIRDTWDAGSYSAGCNGIVQTLDRHTDIADHAGPGGWNDPDMLIVGLYGKGKPSNACGASGCTDREYRSQMSLWCLLAAPLTISCDVRDMTPETRYILTNDEAIAIDQDPLGEPARRVHKDGPIEIWARPLADGSWAVGLLNKHDEEAKDITFDYAMVDLEGTAEVRDVWAHMDMGEFTDSYTDKVEPHETKLIIVKP</sequence>
<protein>
    <recommendedName>
        <fullName evidence="11">Alpha-galactosidase</fullName>
        <ecNumber evidence="11">3.2.1.22</ecNumber>
    </recommendedName>
    <alternativeName>
        <fullName evidence="11">Melibiase</fullName>
    </alternativeName>
</protein>
<keyword evidence="6 11" id="KW-1015">Disulfide bond</keyword>
<feature type="domain" description="Alpha galactosidase C-terminal" evidence="12">
    <location>
        <begin position="418"/>
        <end position="491"/>
    </location>
</feature>
<evidence type="ECO:0000256" key="6">
    <source>
        <dbReference type="ARBA" id="ARBA00023157"/>
    </source>
</evidence>
<evidence type="ECO:0000256" key="7">
    <source>
        <dbReference type="ARBA" id="ARBA00023180"/>
    </source>
</evidence>
<dbReference type="EMBL" id="CP019791">
    <property type="protein sequence ID" value="AQT67229.1"/>
    <property type="molecule type" value="Genomic_DNA"/>
</dbReference>
<dbReference type="InterPro" id="IPR017853">
    <property type="entry name" value="GH"/>
</dbReference>
<evidence type="ECO:0000256" key="5">
    <source>
        <dbReference type="ARBA" id="ARBA00022801"/>
    </source>
</evidence>
<evidence type="ECO:0000256" key="11">
    <source>
        <dbReference type="RuleBase" id="RU361168"/>
    </source>
</evidence>
<gene>
    <name evidence="13" type="primary">agaA_1</name>
    <name evidence="13" type="ORF">STSP2_00372</name>
</gene>
<keyword evidence="14" id="KW-1185">Reference proteome</keyword>
<dbReference type="GO" id="GO:0016020">
    <property type="term" value="C:membrane"/>
    <property type="evidence" value="ECO:0007669"/>
    <property type="project" value="InterPro"/>
</dbReference>
<reference evidence="14" key="1">
    <citation type="submission" date="2017-02" db="EMBL/GenBank/DDBJ databases">
        <title>Comparative genomics and description of representatives of a novel lineage of planctomycetes thriving in anoxic sediments.</title>
        <authorList>
            <person name="Spring S."/>
            <person name="Bunk B."/>
            <person name="Sproer C."/>
        </authorList>
    </citation>
    <scope>NUCLEOTIDE SEQUENCE [LARGE SCALE GENOMIC DNA]</scope>
    <source>
        <strain evidence="14">ST-NAGAB-D1</strain>
    </source>
</reference>
<proteinExistence type="inferred from homology"/>
<dbReference type="RefSeq" id="WP_146659308.1">
    <property type="nucleotide sequence ID" value="NZ_CP019791.1"/>
</dbReference>
<dbReference type="InterPro" id="IPR013783">
    <property type="entry name" value="Ig-like_fold"/>
</dbReference>
<evidence type="ECO:0000256" key="1">
    <source>
        <dbReference type="ARBA" id="ARBA00004613"/>
    </source>
</evidence>